<protein>
    <recommendedName>
        <fullName evidence="3">Type II secretion system protein L</fullName>
    </recommendedName>
</protein>
<dbReference type="InterPro" id="IPR043129">
    <property type="entry name" value="ATPase_NBD"/>
</dbReference>
<name>A0A934JS81_9GAMM</name>
<evidence type="ECO:0008006" key="3">
    <source>
        <dbReference type="Google" id="ProtNLM"/>
    </source>
</evidence>
<dbReference type="Gene3D" id="3.30.420.380">
    <property type="match status" value="1"/>
</dbReference>
<evidence type="ECO:0000313" key="1">
    <source>
        <dbReference type="EMBL" id="MBJ7539054.1"/>
    </source>
</evidence>
<gene>
    <name evidence="1" type="ORF">I8J31_15350</name>
</gene>
<dbReference type="Proteomes" id="UP000628710">
    <property type="component" value="Unassembled WGS sequence"/>
</dbReference>
<dbReference type="SUPFAM" id="SSF53067">
    <property type="entry name" value="Actin-like ATPase domain"/>
    <property type="match status" value="1"/>
</dbReference>
<evidence type="ECO:0000313" key="2">
    <source>
        <dbReference type="Proteomes" id="UP000628710"/>
    </source>
</evidence>
<dbReference type="AlphaFoldDB" id="A0A934JS81"/>
<reference evidence="1" key="1">
    <citation type="submission" date="2020-12" db="EMBL/GenBank/DDBJ databases">
        <title>Marinomonas arctica sp. nov., a psychrotolerant bacterium isolated from the Arctic.</title>
        <authorList>
            <person name="Zhang Y."/>
        </authorList>
    </citation>
    <scope>NUCLEOTIDE SEQUENCE</scope>
    <source>
        <strain evidence="1">C1424</strain>
    </source>
</reference>
<dbReference type="EMBL" id="JAEMNX010000020">
    <property type="protein sequence ID" value="MBJ7539054.1"/>
    <property type="molecule type" value="Genomic_DNA"/>
</dbReference>
<dbReference type="RefSeq" id="WP_199469459.1">
    <property type="nucleotide sequence ID" value="NZ_JAEMNX010000020.1"/>
</dbReference>
<comment type="caution">
    <text evidence="1">The sequence shown here is derived from an EMBL/GenBank/DDBJ whole genome shotgun (WGS) entry which is preliminary data.</text>
</comment>
<sequence length="387" mass="44402">MHQLVLQLIEPSVIDDPWTADVWLFSDKMVFIVSEQSLAMADIDAWVQEQLNANHSERLVDLIAFAPASRGHARLLTISKGQERYISDIAPTLMESFLAQPIEDIHFVTKVVDSNGVWVSAVDREYMVQLSQIVDMVTAVKKRLLLPQSLLYKRFDAEEFVSFMGTDYRFLNDHLFPIPHSFAAQSATAPSKVLDEDFLRQSLLDMKSWQGVNLFEREFAQQSSSQKFARFWKIGGFLSAVLLAGSCTWLHYEASVYQQQATFIENKANKAFLTLAPEEGRVVNLKRQIEGRLRSNESQEKVDDQDYSPYFVLKKIEQAKQDIKEQNELQLIAFRDGVYILEWAAADQDTLAKISKSFARFKLDAYLDQVVREDKLYVGSYRIQGML</sequence>
<proteinExistence type="predicted"/>
<keyword evidence="2" id="KW-1185">Reference proteome</keyword>
<accession>A0A934JS81</accession>
<organism evidence="1 2">
    <name type="scientific">Marinomonas transparens</name>
    <dbReference type="NCBI Taxonomy" id="2795388"/>
    <lineage>
        <taxon>Bacteria</taxon>
        <taxon>Pseudomonadati</taxon>
        <taxon>Pseudomonadota</taxon>
        <taxon>Gammaproteobacteria</taxon>
        <taxon>Oceanospirillales</taxon>
        <taxon>Oceanospirillaceae</taxon>
        <taxon>Marinomonas</taxon>
    </lineage>
</organism>